<evidence type="ECO:0000313" key="1">
    <source>
        <dbReference type="EMBL" id="GEP61011.1"/>
    </source>
</evidence>
<reference evidence="1 2" key="1">
    <citation type="submission" date="2019-07" db="EMBL/GenBank/DDBJ databases">
        <title>Whole genome shotgun sequence of Reyranella soli NBRC 108950.</title>
        <authorList>
            <person name="Hosoyama A."/>
            <person name="Uohara A."/>
            <person name="Ohji S."/>
            <person name="Ichikawa N."/>
        </authorList>
    </citation>
    <scope>NUCLEOTIDE SEQUENCE [LARGE SCALE GENOMIC DNA]</scope>
    <source>
        <strain evidence="1 2">NBRC 108950</strain>
    </source>
</reference>
<dbReference type="Gene3D" id="3.40.50.1220">
    <property type="entry name" value="TPP-binding domain"/>
    <property type="match status" value="1"/>
</dbReference>
<proteinExistence type="predicted"/>
<dbReference type="Pfam" id="PF13289">
    <property type="entry name" value="SIR2_2"/>
    <property type="match status" value="1"/>
</dbReference>
<dbReference type="InterPro" id="IPR011990">
    <property type="entry name" value="TPR-like_helical_dom_sf"/>
</dbReference>
<comment type="caution">
    <text evidence="1">The sequence shown here is derived from an EMBL/GenBank/DDBJ whole genome shotgun (WGS) entry which is preliminary data.</text>
</comment>
<keyword evidence="2" id="KW-1185">Reference proteome</keyword>
<name>A0A512NPZ0_9HYPH</name>
<evidence type="ECO:0000313" key="2">
    <source>
        <dbReference type="Proteomes" id="UP000321058"/>
    </source>
</evidence>
<dbReference type="RefSeq" id="WP_147156342.1">
    <property type="nucleotide sequence ID" value="NZ_BKAJ01000195.1"/>
</dbReference>
<dbReference type="SUPFAM" id="SSF52467">
    <property type="entry name" value="DHS-like NAD/FAD-binding domain"/>
    <property type="match status" value="1"/>
</dbReference>
<dbReference type="OrthoDB" id="5509947at2"/>
<protein>
    <submittedName>
        <fullName evidence="1">Uncharacterized protein</fullName>
    </submittedName>
</protein>
<dbReference type="AlphaFoldDB" id="A0A512NPZ0"/>
<dbReference type="SUPFAM" id="SSF48452">
    <property type="entry name" value="TPR-like"/>
    <property type="match status" value="1"/>
</dbReference>
<accession>A0A512NPZ0</accession>
<dbReference type="InterPro" id="IPR029035">
    <property type="entry name" value="DHS-like_NAD/FAD-binding_dom"/>
</dbReference>
<dbReference type="Proteomes" id="UP000321058">
    <property type="component" value="Unassembled WGS sequence"/>
</dbReference>
<organism evidence="1 2">
    <name type="scientific">Reyranella soli</name>
    <dbReference type="NCBI Taxonomy" id="1230389"/>
    <lineage>
        <taxon>Bacteria</taxon>
        <taxon>Pseudomonadati</taxon>
        <taxon>Pseudomonadota</taxon>
        <taxon>Alphaproteobacteria</taxon>
        <taxon>Hyphomicrobiales</taxon>
        <taxon>Reyranellaceae</taxon>
        <taxon>Reyranella</taxon>
    </lineage>
</organism>
<dbReference type="EMBL" id="BKAJ01000195">
    <property type="protein sequence ID" value="GEP61011.1"/>
    <property type="molecule type" value="Genomic_DNA"/>
</dbReference>
<gene>
    <name evidence="1" type="ORF">RSO01_81770</name>
</gene>
<sequence length="876" mass="97130">MPDARFTDDLGAIGAGPYVLLAGAGLSLWHPTSLPTWAEFNQVLLDEAKACAARVVRTEPEIAQAIAALTLDNVGTKALSNALVEILSGDSYFDVLRALDSSQPNGAHRAVARLARSGFISAIVTTNFDTLIERALGDEKIAVKVYSRPYDYREKRRGYTVFKIHGSADADATLIDTVGQKLRGLPPYVRVRLNRLFRKHSVVVLGFSGGDLEFGADYLAMRGIPVGADRIRWLVRPEDKDKIDQRVKALVAERGVFVLSQQAQALEAMGAGPVSLEWDTESRRARLDDLRTQARALYARQGNLNTLAFCMRLLSAAGQTAIAGRIWQWLGRAIDRRKRQSVPVLGPAMRALAAEGHRLFGVQAQEEWACRQLKDLGRRRTGVAPDHDDKALTRDVRAEALASHALGDSMVRRGRFADAGIAMERAMVCCEYLGDITLLPSVYRLYGWREAVQLGQFVESGTRLKDLNDEGLKDLIASEDLAFVYLTAAEASGLVSGDIDAMDSAWIRADLLVKLGEYDAALLCLERLEDRMGLGLHRETQVRIEALRGEIAVRKGRIGQAMGIWNACLAGAAHGNPLLEAYVKHNIIGHIGFVPEWRSTVLTLCDEILSAMERGKLPRDARIDLVDTEAYFNTVKQNLTTRGSRPISPGFMQRLDLHDTDQEFQRRPDHYVRQEMINYEFQGNAAAVLVLLDALVMWQYSAGRGGRALDAATAHVHRARQDGDEDQQFAADANLASIRCWLGDAADAPRWYAEAEKQHKDAPEVVRNGLKCRLPHALWRKARFMANTRNPRNFELDLDDALAMRLVLPPTGDEREKAAIRLFGQNNFVMGRVLALEAIAAFDEEGDPGGFVRCRDLLQSMGRRDRRSGTHPLILC</sequence>